<protein>
    <submittedName>
        <fullName evidence="2">Uncharacterized protein</fullName>
    </submittedName>
</protein>
<dbReference type="EMBL" id="RJVU01054669">
    <property type="protein sequence ID" value="ROL01531.1"/>
    <property type="molecule type" value="Genomic_DNA"/>
</dbReference>
<dbReference type="Proteomes" id="UP000281406">
    <property type="component" value="Unassembled WGS sequence"/>
</dbReference>
<gene>
    <name evidence="2" type="ORF">DPX16_2100</name>
</gene>
<name>A0A3N0Y169_ANAGA</name>
<feature type="compositionally biased region" description="Pro residues" evidence="1">
    <location>
        <begin position="95"/>
        <end position="106"/>
    </location>
</feature>
<feature type="compositionally biased region" description="Basic residues" evidence="1">
    <location>
        <begin position="75"/>
        <end position="89"/>
    </location>
</feature>
<accession>A0A3N0Y169</accession>
<sequence>MDASSRRRTASGLPDRTAAHWRKFEIEEVQMKSCSPHPVLSETQAAWPVYQPLISSTYRSSGHSQMALSDCQPKPPKKRSTTRSRRPKKVAAAFPEPPMDPAPKPEPSSKEDGRLIDFWAEPAAPGFHEPAPRGWGTHGQGFGLAMAC</sequence>
<evidence type="ECO:0000256" key="1">
    <source>
        <dbReference type="SAM" id="MobiDB-lite"/>
    </source>
</evidence>
<comment type="caution">
    <text evidence="2">The sequence shown here is derived from an EMBL/GenBank/DDBJ whole genome shotgun (WGS) entry which is preliminary data.</text>
</comment>
<evidence type="ECO:0000313" key="3">
    <source>
        <dbReference type="Proteomes" id="UP000281406"/>
    </source>
</evidence>
<keyword evidence="3" id="KW-1185">Reference proteome</keyword>
<proteinExistence type="predicted"/>
<organism evidence="2 3">
    <name type="scientific">Anabarilius grahami</name>
    <name type="common">Kanglang fish</name>
    <name type="synonym">Barilius grahami</name>
    <dbReference type="NCBI Taxonomy" id="495550"/>
    <lineage>
        <taxon>Eukaryota</taxon>
        <taxon>Metazoa</taxon>
        <taxon>Chordata</taxon>
        <taxon>Craniata</taxon>
        <taxon>Vertebrata</taxon>
        <taxon>Euteleostomi</taxon>
        <taxon>Actinopterygii</taxon>
        <taxon>Neopterygii</taxon>
        <taxon>Teleostei</taxon>
        <taxon>Ostariophysi</taxon>
        <taxon>Cypriniformes</taxon>
        <taxon>Xenocyprididae</taxon>
        <taxon>Xenocypridinae</taxon>
        <taxon>Xenocypridinae incertae sedis</taxon>
        <taxon>Anabarilius</taxon>
    </lineage>
</organism>
<reference evidence="2 3" key="1">
    <citation type="submission" date="2018-10" db="EMBL/GenBank/DDBJ databases">
        <title>Genome assembly for a Yunnan-Guizhou Plateau 3E fish, Anabarilius grahami (Regan), and its evolutionary and genetic applications.</title>
        <authorList>
            <person name="Jiang W."/>
        </authorList>
    </citation>
    <scope>NUCLEOTIDE SEQUENCE [LARGE SCALE GENOMIC DNA]</scope>
    <source>
        <strain evidence="2">AG-KIZ</strain>
        <tissue evidence="2">Muscle</tissue>
    </source>
</reference>
<feature type="region of interest" description="Disordered" evidence="1">
    <location>
        <begin position="61"/>
        <end position="112"/>
    </location>
</feature>
<dbReference type="AlphaFoldDB" id="A0A3N0Y169"/>
<evidence type="ECO:0000313" key="2">
    <source>
        <dbReference type="EMBL" id="ROL01531.1"/>
    </source>
</evidence>